<dbReference type="AlphaFoldDB" id="A0A3G3K0J7"/>
<keyword evidence="2" id="KW-1185">Reference proteome</keyword>
<proteinExistence type="predicted"/>
<reference evidence="1 2" key="1">
    <citation type="submission" date="2018-10" db="EMBL/GenBank/DDBJ databases">
        <title>Genome Sequence of Cohnella sp.</title>
        <authorList>
            <person name="Srinivasan S."/>
            <person name="Kim M.K."/>
        </authorList>
    </citation>
    <scope>NUCLEOTIDE SEQUENCE [LARGE SCALE GENOMIC DNA]</scope>
    <source>
        <strain evidence="1 2">18JY8-7</strain>
    </source>
</reference>
<dbReference type="SUPFAM" id="SSF141694">
    <property type="entry name" value="AF2212/PG0164-like"/>
    <property type="match status" value="1"/>
</dbReference>
<name>A0A3G3K0J7_9BACL</name>
<sequence length="160" mass="17706">MSDASAMKTFKGELFRPDGIGTWVYVTVPFPAEEAFGKRGQIRVRGTVNGAAFRSSLMPFGNGAHYLVVGAELREAAGAGVGDTVEVRLEPDPEERVMDAPEDMHEAISANEEAAAYWAGLAYSYRKEYVTWVESAKREETRRSRIGKAVMMLAERKKLK</sequence>
<dbReference type="Pfam" id="PF08922">
    <property type="entry name" value="DUF1905"/>
    <property type="match status" value="1"/>
</dbReference>
<accession>A0A3G3K0J7</accession>
<evidence type="ECO:0000313" key="1">
    <source>
        <dbReference type="EMBL" id="AYQ73641.1"/>
    </source>
</evidence>
<organism evidence="1 2">
    <name type="scientific">Cohnella candidum</name>
    <dbReference type="NCBI Taxonomy" id="2674991"/>
    <lineage>
        <taxon>Bacteria</taxon>
        <taxon>Bacillati</taxon>
        <taxon>Bacillota</taxon>
        <taxon>Bacilli</taxon>
        <taxon>Bacillales</taxon>
        <taxon>Paenibacillaceae</taxon>
        <taxon>Cohnella</taxon>
    </lineage>
</organism>
<dbReference type="Pfam" id="PF13376">
    <property type="entry name" value="OmdA"/>
    <property type="match status" value="1"/>
</dbReference>
<dbReference type="KEGG" id="coh:EAV92_14255"/>
<dbReference type="Gene3D" id="2.40.30.100">
    <property type="entry name" value="AF2212/PG0164-like"/>
    <property type="match status" value="1"/>
</dbReference>
<dbReference type="Proteomes" id="UP000269097">
    <property type="component" value="Chromosome"/>
</dbReference>
<dbReference type="InterPro" id="IPR015018">
    <property type="entry name" value="DUF1905"/>
</dbReference>
<dbReference type="EMBL" id="CP033433">
    <property type="protein sequence ID" value="AYQ73641.1"/>
    <property type="molecule type" value="Genomic_DNA"/>
</dbReference>
<protein>
    <submittedName>
        <fullName evidence="1">DUF1905 domain-containing protein</fullName>
    </submittedName>
</protein>
<dbReference type="InterPro" id="IPR037079">
    <property type="entry name" value="AF2212/PG0164-like_sf"/>
</dbReference>
<evidence type="ECO:0000313" key="2">
    <source>
        <dbReference type="Proteomes" id="UP000269097"/>
    </source>
</evidence>
<gene>
    <name evidence="1" type="ORF">EAV92_14255</name>
</gene>
<dbReference type="RefSeq" id="WP_123041725.1">
    <property type="nucleotide sequence ID" value="NZ_CP033433.1"/>
</dbReference>